<gene>
    <name evidence="1" type="ORF">L6164_023990</name>
</gene>
<name>A0ACB9LW45_BAUVA</name>
<reference evidence="1 2" key="1">
    <citation type="journal article" date="2022" name="DNA Res.">
        <title>Chromosomal-level genome assembly of the orchid tree Bauhinia variegata (Leguminosae; Cercidoideae) supports the allotetraploid origin hypothesis of Bauhinia.</title>
        <authorList>
            <person name="Zhong Y."/>
            <person name="Chen Y."/>
            <person name="Zheng D."/>
            <person name="Pang J."/>
            <person name="Liu Y."/>
            <person name="Luo S."/>
            <person name="Meng S."/>
            <person name="Qian L."/>
            <person name="Wei D."/>
            <person name="Dai S."/>
            <person name="Zhou R."/>
        </authorList>
    </citation>
    <scope>NUCLEOTIDE SEQUENCE [LARGE SCALE GENOMIC DNA]</scope>
    <source>
        <strain evidence="1">BV-YZ2020</strain>
    </source>
</reference>
<comment type="caution">
    <text evidence="1">The sequence shown here is derived from an EMBL/GenBank/DDBJ whole genome shotgun (WGS) entry which is preliminary data.</text>
</comment>
<dbReference type="Proteomes" id="UP000828941">
    <property type="component" value="Chromosome 10"/>
</dbReference>
<evidence type="ECO:0000313" key="2">
    <source>
        <dbReference type="Proteomes" id="UP000828941"/>
    </source>
</evidence>
<dbReference type="EMBL" id="CM039435">
    <property type="protein sequence ID" value="KAI4315967.1"/>
    <property type="molecule type" value="Genomic_DNA"/>
</dbReference>
<organism evidence="1 2">
    <name type="scientific">Bauhinia variegata</name>
    <name type="common">Purple orchid tree</name>
    <name type="synonym">Phanera variegata</name>
    <dbReference type="NCBI Taxonomy" id="167791"/>
    <lineage>
        <taxon>Eukaryota</taxon>
        <taxon>Viridiplantae</taxon>
        <taxon>Streptophyta</taxon>
        <taxon>Embryophyta</taxon>
        <taxon>Tracheophyta</taxon>
        <taxon>Spermatophyta</taxon>
        <taxon>Magnoliopsida</taxon>
        <taxon>eudicotyledons</taxon>
        <taxon>Gunneridae</taxon>
        <taxon>Pentapetalae</taxon>
        <taxon>rosids</taxon>
        <taxon>fabids</taxon>
        <taxon>Fabales</taxon>
        <taxon>Fabaceae</taxon>
        <taxon>Cercidoideae</taxon>
        <taxon>Cercideae</taxon>
        <taxon>Bauhiniinae</taxon>
        <taxon>Bauhinia</taxon>
    </lineage>
</organism>
<proteinExistence type="predicted"/>
<sequence length="422" mass="48596">MDEFLLQLNCPKLECVIIKTNFENEVEAPYDFFGGMEELRVLVMFNEGTKFPIPKLLKSIESLTNLRCLMLRELELGDVPFLGSFSTIEDLSIGCCSFHELPIGVVNLKNLRLMELEECQIEKNPCDVIKRCSRLEELYFVGNEYPKYKGESSLECSKFKLQRYHIEIGTRIKEFNYNDYSIKRYLSIESFDNHFSDATFVDLIRRAEVLYLGEIHGGCKNIIPDFVHKIGDGMNELTKLLVRDSDEVECLVDMTNSFHHIGMVFSNLTYLEISGMEHLEELFLGKPHHGLLQKLEELHISKCNLKHIIANEPEIISDGRIPRSYDSVFPKLKVISIKECQELEYLMPVSFAKSQLQLENVEIDSASQLKYVFGQPNLDDEGLSCNLNQNEFHMVKLEALKSLTLRDIPNIVSICPENYHAI</sequence>
<protein>
    <submittedName>
        <fullName evidence="1">Uncharacterized protein</fullName>
    </submittedName>
</protein>
<accession>A0ACB9LW45</accession>
<keyword evidence="2" id="KW-1185">Reference proteome</keyword>
<evidence type="ECO:0000313" key="1">
    <source>
        <dbReference type="EMBL" id="KAI4315967.1"/>
    </source>
</evidence>